<dbReference type="EMBL" id="MU268469">
    <property type="protein sequence ID" value="KAH7904453.1"/>
    <property type="molecule type" value="Genomic_DNA"/>
</dbReference>
<proteinExistence type="predicted"/>
<evidence type="ECO:0000313" key="2">
    <source>
        <dbReference type="Proteomes" id="UP000790377"/>
    </source>
</evidence>
<keyword evidence="2" id="KW-1185">Reference proteome</keyword>
<name>A0ACB7ZVT4_9AGAM</name>
<sequence>MSACEEESSSFFSNLLKPGSSLNPNFLLVVDCAFALLLVVFIISAYLTSGNAHFFVLMAIEVALWGTVKWFVDELKKLPVNSDTTEGEKKQQ</sequence>
<accession>A0ACB7ZVT4</accession>
<reference evidence="1" key="1">
    <citation type="journal article" date="2021" name="New Phytol.">
        <title>Evolutionary innovations through gain and loss of genes in the ectomycorrhizal Boletales.</title>
        <authorList>
            <person name="Wu G."/>
            <person name="Miyauchi S."/>
            <person name="Morin E."/>
            <person name="Kuo A."/>
            <person name="Drula E."/>
            <person name="Varga T."/>
            <person name="Kohler A."/>
            <person name="Feng B."/>
            <person name="Cao Y."/>
            <person name="Lipzen A."/>
            <person name="Daum C."/>
            <person name="Hundley H."/>
            <person name="Pangilinan J."/>
            <person name="Johnson J."/>
            <person name="Barry K."/>
            <person name="LaButti K."/>
            <person name="Ng V."/>
            <person name="Ahrendt S."/>
            <person name="Min B."/>
            <person name="Choi I.G."/>
            <person name="Park H."/>
            <person name="Plett J.M."/>
            <person name="Magnuson J."/>
            <person name="Spatafora J.W."/>
            <person name="Nagy L.G."/>
            <person name="Henrissat B."/>
            <person name="Grigoriev I.V."/>
            <person name="Yang Z.L."/>
            <person name="Xu J."/>
            <person name="Martin F.M."/>
        </authorList>
    </citation>
    <scope>NUCLEOTIDE SEQUENCE</scope>
    <source>
        <strain evidence="1">ATCC 28755</strain>
    </source>
</reference>
<comment type="caution">
    <text evidence="1">The sequence shown here is derived from an EMBL/GenBank/DDBJ whole genome shotgun (WGS) entry which is preliminary data.</text>
</comment>
<protein>
    <submittedName>
        <fullName evidence="1">Uncharacterized protein</fullName>
    </submittedName>
</protein>
<gene>
    <name evidence="1" type="ORF">BJ138DRAFT_1095812</name>
</gene>
<dbReference type="Proteomes" id="UP000790377">
    <property type="component" value="Unassembled WGS sequence"/>
</dbReference>
<organism evidence="1 2">
    <name type="scientific">Hygrophoropsis aurantiaca</name>
    <dbReference type="NCBI Taxonomy" id="72124"/>
    <lineage>
        <taxon>Eukaryota</taxon>
        <taxon>Fungi</taxon>
        <taxon>Dikarya</taxon>
        <taxon>Basidiomycota</taxon>
        <taxon>Agaricomycotina</taxon>
        <taxon>Agaricomycetes</taxon>
        <taxon>Agaricomycetidae</taxon>
        <taxon>Boletales</taxon>
        <taxon>Coniophorineae</taxon>
        <taxon>Hygrophoropsidaceae</taxon>
        <taxon>Hygrophoropsis</taxon>
    </lineage>
</organism>
<evidence type="ECO:0000313" key="1">
    <source>
        <dbReference type="EMBL" id="KAH7904453.1"/>
    </source>
</evidence>